<keyword evidence="12" id="KW-0325">Glycoprotein</keyword>
<organism evidence="15 16">
    <name type="scientific">Glossina pallidipes</name>
    <name type="common">Tsetse fly</name>
    <dbReference type="NCBI Taxonomy" id="7398"/>
    <lineage>
        <taxon>Eukaryota</taxon>
        <taxon>Metazoa</taxon>
        <taxon>Ecdysozoa</taxon>
        <taxon>Arthropoda</taxon>
        <taxon>Hexapoda</taxon>
        <taxon>Insecta</taxon>
        <taxon>Pterygota</taxon>
        <taxon>Neoptera</taxon>
        <taxon>Endopterygota</taxon>
        <taxon>Diptera</taxon>
        <taxon>Brachycera</taxon>
        <taxon>Muscomorpha</taxon>
        <taxon>Hippoboscoidea</taxon>
        <taxon>Glossinidae</taxon>
        <taxon>Glossina</taxon>
    </lineage>
</organism>
<evidence type="ECO:0000313" key="16">
    <source>
        <dbReference type="Proteomes" id="UP000092445"/>
    </source>
</evidence>
<dbReference type="SMART" id="SM00369">
    <property type="entry name" value="LRR_TYP"/>
    <property type="match status" value="4"/>
</dbReference>
<evidence type="ECO:0000256" key="10">
    <source>
        <dbReference type="ARBA" id="ARBA00023136"/>
    </source>
</evidence>
<comment type="similarity">
    <text evidence="2">Belongs to the Toll-like receptor family.</text>
</comment>
<dbReference type="InterPro" id="IPR001611">
    <property type="entry name" value="Leu-rich_rpt"/>
</dbReference>
<dbReference type="Gene3D" id="3.40.50.10140">
    <property type="entry name" value="Toll/interleukin-1 receptor homology (TIR) domain"/>
    <property type="match status" value="1"/>
</dbReference>
<keyword evidence="16" id="KW-1185">Reference proteome</keyword>
<dbReference type="GO" id="GO:0007165">
    <property type="term" value="P:signal transduction"/>
    <property type="evidence" value="ECO:0007669"/>
    <property type="project" value="InterPro"/>
</dbReference>
<dbReference type="PROSITE" id="PS50104">
    <property type="entry name" value="TIR"/>
    <property type="match status" value="1"/>
</dbReference>
<dbReference type="Proteomes" id="UP000092445">
    <property type="component" value="Unassembled WGS sequence"/>
</dbReference>
<dbReference type="Pfam" id="PF13855">
    <property type="entry name" value="LRR_8"/>
    <property type="match status" value="1"/>
</dbReference>
<keyword evidence="4" id="KW-0433">Leucine-rich repeat</keyword>
<evidence type="ECO:0000256" key="8">
    <source>
        <dbReference type="ARBA" id="ARBA00022859"/>
    </source>
</evidence>
<reference evidence="16" key="1">
    <citation type="submission" date="2014-03" db="EMBL/GenBank/DDBJ databases">
        <authorList>
            <person name="Aksoy S."/>
            <person name="Warren W."/>
            <person name="Wilson R.K."/>
        </authorList>
    </citation>
    <scope>NUCLEOTIDE SEQUENCE [LARGE SCALE GENOMIC DNA]</scope>
    <source>
        <strain evidence="16">IAEA</strain>
    </source>
</reference>
<dbReference type="AlphaFoldDB" id="A0A1B0AKB2"/>
<keyword evidence="6" id="KW-0732">Signal</keyword>
<feature type="transmembrane region" description="Helical" evidence="13">
    <location>
        <begin position="653"/>
        <end position="676"/>
    </location>
</feature>
<evidence type="ECO:0000256" key="2">
    <source>
        <dbReference type="ARBA" id="ARBA00009634"/>
    </source>
</evidence>
<dbReference type="Gene3D" id="3.80.10.10">
    <property type="entry name" value="Ribonuclease Inhibitor"/>
    <property type="match status" value="2"/>
</dbReference>
<dbReference type="InterPro" id="IPR003591">
    <property type="entry name" value="Leu-rich_rpt_typical-subtyp"/>
</dbReference>
<evidence type="ECO:0000259" key="14">
    <source>
        <dbReference type="PROSITE" id="PS50104"/>
    </source>
</evidence>
<name>A0A1B0AKB2_GLOPL</name>
<dbReference type="InterPro" id="IPR032675">
    <property type="entry name" value="LRR_dom_sf"/>
</dbReference>
<dbReference type="VEuPathDB" id="VectorBase:GPAI049076"/>
<protein>
    <recommendedName>
        <fullName evidence="14">TIR domain-containing protein</fullName>
    </recommendedName>
</protein>
<keyword evidence="5 13" id="KW-0812">Transmembrane</keyword>
<dbReference type="GO" id="GO:0005886">
    <property type="term" value="C:plasma membrane"/>
    <property type="evidence" value="ECO:0007669"/>
    <property type="project" value="TreeGrafter"/>
</dbReference>
<reference evidence="15" key="2">
    <citation type="submission" date="2020-05" db="UniProtKB">
        <authorList>
            <consortium name="EnsemblMetazoa"/>
        </authorList>
    </citation>
    <scope>IDENTIFICATION</scope>
    <source>
        <strain evidence="15">IAEA</strain>
    </source>
</reference>
<dbReference type="InterPro" id="IPR000157">
    <property type="entry name" value="TIR_dom"/>
</dbReference>
<dbReference type="PANTHER" id="PTHR24365:SF530">
    <property type="entry name" value="MSTPROX-RELATED"/>
    <property type="match status" value="1"/>
</dbReference>
<evidence type="ECO:0000256" key="12">
    <source>
        <dbReference type="ARBA" id="ARBA00023180"/>
    </source>
</evidence>
<accession>A0A1B0AKB2</accession>
<dbReference type="GO" id="GO:0045087">
    <property type="term" value="P:innate immune response"/>
    <property type="evidence" value="ECO:0007669"/>
    <property type="project" value="UniProtKB-KW"/>
</dbReference>
<feature type="domain" description="TIR" evidence="14">
    <location>
        <begin position="715"/>
        <end position="861"/>
    </location>
</feature>
<evidence type="ECO:0000256" key="6">
    <source>
        <dbReference type="ARBA" id="ARBA00022729"/>
    </source>
</evidence>
<dbReference type="Pfam" id="PF01582">
    <property type="entry name" value="TIR"/>
    <property type="match status" value="1"/>
</dbReference>
<evidence type="ECO:0000256" key="7">
    <source>
        <dbReference type="ARBA" id="ARBA00022737"/>
    </source>
</evidence>
<keyword evidence="3" id="KW-0399">Innate immunity</keyword>
<keyword evidence="8" id="KW-0391">Immunity</keyword>
<dbReference type="EnsemblMetazoa" id="GPAI049076-RA">
    <property type="protein sequence ID" value="GPAI049076-PA"/>
    <property type="gene ID" value="GPAI049076"/>
</dbReference>
<evidence type="ECO:0000313" key="15">
    <source>
        <dbReference type="EnsemblMetazoa" id="GPAI049076-PA"/>
    </source>
</evidence>
<keyword evidence="10 13" id="KW-0472">Membrane</keyword>
<dbReference type="FunFam" id="3.40.50.10140:FF:000001">
    <property type="entry name" value="Toll-like receptor 2"/>
    <property type="match status" value="1"/>
</dbReference>
<dbReference type="STRING" id="7398.A0A1B0AKB2"/>
<dbReference type="SMART" id="SM00255">
    <property type="entry name" value="TIR"/>
    <property type="match status" value="1"/>
</dbReference>
<dbReference type="InterPro" id="IPR035897">
    <property type="entry name" value="Toll_tir_struct_dom_sf"/>
</dbReference>
<keyword evidence="9 13" id="KW-1133">Transmembrane helix</keyword>
<evidence type="ECO:0000256" key="13">
    <source>
        <dbReference type="SAM" id="Phobius"/>
    </source>
</evidence>
<proteinExistence type="inferred from homology"/>
<evidence type="ECO:0000256" key="3">
    <source>
        <dbReference type="ARBA" id="ARBA00022588"/>
    </source>
</evidence>
<dbReference type="PANTHER" id="PTHR24365">
    <property type="entry name" value="TOLL-LIKE RECEPTOR"/>
    <property type="match status" value="1"/>
</dbReference>
<dbReference type="SUPFAM" id="SSF52058">
    <property type="entry name" value="L domain-like"/>
    <property type="match status" value="1"/>
</dbReference>
<dbReference type="SUPFAM" id="SSF52200">
    <property type="entry name" value="Toll/Interleukin receptor TIR domain"/>
    <property type="match status" value="1"/>
</dbReference>
<comment type="subcellular location">
    <subcellularLocation>
        <location evidence="1">Membrane</location>
        <topology evidence="1">Single-pass type I membrane protein</topology>
    </subcellularLocation>
</comment>
<keyword evidence="11" id="KW-0675">Receptor</keyword>
<evidence type="ECO:0000256" key="4">
    <source>
        <dbReference type="ARBA" id="ARBA00022614"/>
    </source>
</evidence>
<dbReference type="GO" id="GO:0038023">
    <property type="term" value="F:signaling receptor activity"/>
    <property type="evidence" value="ECO:0007669"/>
    <property type="project" value="TreeGrafter"/>
</dbReference>
<evidence type="ECO:0000256" key="11">
    <source>
        <dbReference type="ARBA" id="ARBA00023170"/>
    </source>
</evidence>
<sequence length="873" mass="101059">MYIPDKLFVIILIGNFLFDSYTIANGVHFKSIFHNHLHYNYFKAKNKNKNQPSDANELKNSTYMPYGKNINEHANFSTSGKFKMKTIASNFDDNSDGLQSFVSAAGQFKDKTDYICLLEHIKSAHLWWTYSNGTLRVTEPNTSIDISHLNLHTDVRLYAALQNKLTALGHKKEIVIFSGAYNNLTSVPYKTLQTISQHLLYLTISGNNFPLSSLKTRTDDLVAWATFPSLPKLIELDLSHCGIEYILSSVFQNVPNLQKLFMSHNKFFTLSFDTFVNIPYLEYLDISFNNYESTRPSLEEILHINYGISIEQFTFRFLPELKYLDLSHTKLAGSSLVAFTQLSGKLKYLSLCYTDLPVIGNELFKSTVLEGLDLSGNTYAANNIMDNAFQGVSDTLLYLYFERSNLKNLHWIKRLGKLLILSLAGNNINTISFDTFRSLHDVELLDLSSNHVGNWYSRVFIENVKLKALNLRDNNINIVTTEMLKDFNTLDYLSLGHNNFICDCMLKDIVDIAIANYYNNDCEQFGKRGMKELSKEIQPRSSEFWIASSKYFSKVEDDSLQIEKRKTARRRFKIHLTAGSKSNYAIRPLHLPNIETIAPIYDKLNGTSPRFQLFDYEEEHYWCFNETERRTVITLNCQQSSIVEEITNYLHSLTIYVSISIGTVIVLVLVAILIYFKRWHLFYYYTSLRSATLLSRAFKKRADKFIISAHNCPNMIYDLFISYCQSDRNWILQELLPNIEDTNEISLCLHERDFQIGVTILDNIMSCMDRSRAIMLLISSNFLLSHWCQFEMYLAQHSIFDASKNHLIIVFLEDIPKGKRPKTLQYLMQIKTYIKWPSDGKNTTRLSEERKIFWKRLKHALINIGLNPVESKV</sequence>
<evidence type="ECO:0000256" key="9">
    <source>
        <dbReference type="ARBA" id="ARBA00022989"/>
    </source>
</evidence>
<keyword evidence="7" id="KW-0677">Repeat</keyword>
<evidence type="ECO:0000256" key="5">
    <source>
        <dbReference type="ARBA" id="ARBA00022692"/>
    </source>
</evidence>
<evidence type="ECO:0000256" key="1">
    <source>
        <dbReference type="ARBA" id="ARBA00004479"/>
    </source>
</evidence>